<dbReference type="OrthoDB" id="6532552at2759"/>
<dbReference type="EMBL" id="CAJPVJ010000014">
    <property type="protein sequence ID" value="CAG2158044.1"/>
    <property type="molecule type" value="Genomic_DNA"/>
</dbReference>
<evidence type="ECO:0000256" key="5">
    <source>
        <dbReference type="ARBA" id="ARBA00023054"/>
    </source>
</evidence>
<accession>A0A7R9L7R0</accession>
<dbReference type="AlphaFoldDB" id="A0A7R9L7R0"/>
<evidence type="ECO:0000313" key="7">
    <source>
        <dbReference type="EMBL" id="CAD7636645.1"/>
    </source>
</evidence>
<dbReference type="PANTHER" id="PTHR22419:SF2">
    <property type="entry name" value="COILED-COIL DOMAIN-CONTAINING PROTEIN 172"/>
    <property type="match status" value="1"/>
</dbReference>
<dbReference type="InterPro" id="IPR029618">
    <property type="entry name" value="CCDC172"/>
</dbReference>
<reference evidence="7" key="1">
    <citation type="submission" date="2020-11" db="EMBL/GenBank/DDBJ databases">
        <authorList>
            <person name="Tran Van P."/>
        </authorList>
    </citation>
    <scope>NUCLEOTIDE SEQUENCE</scope>
</reference>
<evidence type="ECO:0000256" key="3">
    <source>
        <dbReference type="ARBA" id="ARBA00022327"/>
    </source>
</evidence>
<gene>
    <name evidence="7" type="ORF">ONB1V03_LOCUS327</name>
</gene>
<dbReference type="EMBL" id="OC914839">
    <property type="protein sequence ID" value="CAD7636645.1"/>
    <property type="molecule type" value="Genomic_DNA"/>
</dbReference>
<sequence length="309" mass="35694">METKALKDLFDDLIRVETQTNLKRTAVNALRTQSDTNERQLREVRDALQVMDKQLVTKWEASVHSDCEVAFIDNENAILGQQTQEFETKVRELRQKVVELRVNRKQKVNELVNECLAFGHQFGSTGSVAQQWTECEKLMKGLIESKDGLQTQLNSLTKRSQELDSLLETRNALNHETCRLKDNINRFRDQNCEMICNENKLKNELKELSEKESFGHEFVSLRKELQSIAMKPKTVTTPLETRFQSVSQLNTPFKPNIPQKPLVTTSETTINANECVGSDRKRGSDELVVKEVKKVWDLKRNRRMTALNQ</sequence>
<evidence type="ECO:0000256" key="1">
    <source>
        <dbReference type="ARBA" id="ARBA00004496"/>
    </source>
</evidence>
<organism evidence="7">
    <name type="scientific">Oppiella nova</name>
    <dbReference type="NCBI Taxonomy" id="334625"/>
    <lineage>
        <taxon>Eukaryota</taxon>
        <taxon>Metazoa</taxon>
        <taxon>Ecdysozoa</taxon>
        <taxon>Arthropoda</taxon>
        <taxon>Chelicerata</taxon>
        <taxon>Arachnida</taxon>
        <taxon>Acari</taxon>
        <taxon>Acariformes</taxon>
        <taxon>Sarcoptiformes</taxon>
        <taxon>Oribatida</taxon>
        <taxon>Brachypylina</taxon>
        <taxon>Oppioidea</taxon>
        <taxon>Oppiidae</taxon>
        <taxon>Oppiella</taxon>
    </lineage>
</organism>
<keyword evidence="8" id="KW-1185">Reference proteome</keyword>
<keyword evidence="4" id="KW-0963">Cytoplasm</keyword>
<comment type="similarity">
    <text evidence="2">Belongs to the CCDC172 family.</text>
</comment>
<evidence type="ECO:0000256" key="4">
    <source>
        <dbReference type="ARBA" id="ARBA00022490"/>
    </source>
</evidence>
<protein>
    <recommendedName>
        <fullName evidence="3">Coiled-coil domain-containing protein 172</fullName>
    </recommendedName>
</protein>
<name>A0A7R9L7R0_9ACAR</name>
<comment type="subcellular location">
    <subcellularLocation>
        <location evidence="1">Cytoplasm</location>
    </subcellularLocation>
</comment>
<dbReference type="PANTHER" id="PTHR22419">
    <property type="entry name" value="COILED-COIL DOMAIN-CONTAINING PROTEIN 172"/>
    <property type="match status" value="1"/>
</dbReference>
<feature type="coiled-coil region" evidence="6">
    <location>
        <begin position="83"/>
        <end position="110"/>
    </location>
</feature>
<evidence type="ECO:0000256" key="2">
    <source>
        <dbReference type="ARBA" id="ARBA00008975"/>
    </source>
</evidence>
<proteinExistence type="inferred from homology"/>
<keyword evidence="5 6" id="KW-0175">Coiled coil</keyword>
<dbReference type="GO" id="GO:0005737">
    <property type="term" value="C:cytoplasm"/>
    <property type="evidence" value="ECO:0007669"/>
    <property type="project" value="UniProtKB-SubCell"/>
</dbReference>
<evidence type="ECO:0000256" key="6">
    <source>
        <dbReference type="SAM" id="Coils"/>
    </source>
</evidence>
<dbReference type="Proteomes" id="UP000728032">
    <property type="component" value="Unassembled WGS sequence"/>
</dbReference>
<evidence type="ECO:0000313" key="8">
    <source>
        <dbReference type="Proteomes" id="UP000728032"/>
    </source>
</evidence>